<feature type="region of interest" description="Disordered" evidence="5">
    <location>
        <begin position="556"/>
        <end position="583"/>
    </location>
</feature>
<comment type="subcellular location">
    <subcellularLocation>
        <location evidence="1">Endomembrane system</location>
    </subcellularLocation>
</comment>
<dbReference type="GeneID" id="30984816"/>
<dbReference type="OrthoDB" id="4089780at2759"/>
<evidence type="ECO:0000313" key="7">
    <source>
        <dbReference type="EMBL" id="ODV80057.1"/>
    </source>
</evidence>
<name>A0A1E4SKT9_9ASCO</name>
<evidence type="ECO:0000256" key="4">
    <source>
        <dbReference type="ARBA" id="ARBA00023136"/>
    </source>
</evidence>
<sequence length="872" mass="100357">MNFDRLNPLSNYLSKNGMEMSDWGIEETSSRTTSHFLGYDQLRRPSVAHQLYFDDLQSNHLNHDFQYYYHKHNANPILATTENFAKFIKKYLSLQNVNGEFWEKFKYNLVVSNVLDDSMILSKNEQSLNELMRKQADSDHPRKSFENHPTFIDGLNSDGSRLTVLNVNYNLSYPFTYNNFNYIIPIINLVIFLLKQRHHHVNHNQITTPSQVKLFKILLIVSSKLFKYKRFNHYIKTSQNLLALNNFLLLNYKLNKKIITNLLAYKEMEVFNFLDQTPAKKAEQTGYKKELKKMLLHSLDFLNFNLRSSITQLLPYLNGELFEQYCMINNINIDILCQDFEDSNNDEDLEKVNNPLEAIIFSIKKFNQLRKLLICQLLTFNEVPIKKNFFIYKLMDQFHMDSLGSNSLSESISISSIQKLNILARVFNEHNQVLDNFNCSFERFDQLHSNNPLKESKPTVSLEHQDILAIKDIKQSLKIDNDQMAHNGVVTMINKLSNLTTNLKFFNKYNQSTKDIKNVDELNEKIMIFHQFSDELSTIKQLYQLNLADLQNELMNQNGNLSPSSSRSSSGLTSPRTSMLGHQGLKSFHNSTIKKRYSLPVTTSLKLPNSPISPVTPMMDPTPSHGSEKSPASLTSDSSGKKYKRLSTGLQLGLLTVFEDTAKESNASSKRISGGTKPRISNTTFLQNKDELGVAYDDNYINILPPTSYETYNKSALDQLSNGNHSKKHSLRNSNRFSMNSMNSNVSGISDLISSTQITSYIEDEENNDELIKGNFSRNGHQHISKEELRLKLEESFSRIYSLENENKILKLNRSNEEMSNELGENSHNTQDRESTIRGDHTSGVQPHEISSTFLTELEQTLNRPNVSNEVQ</sequence>
<evidence type="ECO:0000256" key="1">
    <source>
        <dbReference type="ARBA" id="ARBA00004308"/>
    </source>
</evidence>
<keyword evidence="4" id="KW-0472">Membrane</keyword>
<dbReference type="STRING" id="984487.A0A1E4SKT9"/>
<evidence type="ECO:0000259" key="6">
    <source>
        <dbReference type="Pfam" id="PF12632"/>
    </source>
</evidence>
<protein>
    <recommendedName>
        <fullName evidence="6">Myosin-binding domain-containing protein</fullName>
    </recommendedName>
</protein>
<organism evidence="7 8">
    <name type="scientific">Suhomyces tanzawaensis NRRL Y-17324</name>
    <dbReference type="NCBI Taxonomy" id="984487"/>
    <lineage>
        <taxon>Eukaryota</taxon>
        <taxon>Fungi</taxon>
        <taxon>Dikarya</taxon>
        <taxon>Ascomycota</taxon>
        <taxon>Saccharomycotina</taxon>
        <taxon>Pichiomycetes</taxon>
        <taxon>Debaryomycetaceae</taxon>
        <taxon>Suhomyces</taxon>
    </lineage>
</organism>
<dbReference type="AlphaFoldDB" id="A0A1E4SKT9"/>
<evidence type="ECO:0000256" key="2">
    <source>
        <dbReference type="ARBA" id="ARBA00022692"/>
    </source>
</evidence>
<feature type="region of interest" description="Disordered" evidence="5">
    <location>
        <begin position="814"/>
        <end position="849"/>
    </location>
</feature>
<reference evidence="8" key="1">
    <citation type="submission" date="2016-05" db="EMBL/GenBank/DDBJ databases">
        <title>Comparative genomics of biotechnologically important yeasts.</title>
        <authorList>
            <consortium name="DOE Joint Genome Institute"/>
            <person name="Riley R."/>
            <person name="Haridas S."/>
            <person name="Wolfe K.H."/>
            <person name="Lopes M.R."/>
            <person name="Hittinger C.T."/>
            <person name="Goker M."/>
            <person name="Salamov A."/>
            <person name="Wisecaver J."/>
            <person name="Long T.M."/>
            <person name="Aerts A.L."/>
            <person name="Barry K."/>
            <person name="Choi C."/>
            <person name="Clum A."/>
            <person name="Coughlan A.Y."/>
            <person name="Deshpande S."/>
            <person name="Douglass A.P."/>
            <person name="Hanson S.J."/>
            <person name="Klenk H.-P."/>
            <person name="Labutti K."/>
            <person name="Lapidus A."/>
            <person name="Lindquist E."/>
            <person name="Lipzen A."/>
            <person name="Meier-Kolthoff J.P."/>
            <person name="Ohm R.A."/>
            <person name="Otillar R.P."/>
            <person name="Pangilinan J."/>
            <person name="Peng Y."/>
            <person name="Rokas A."/>
            <person name="Rosa C.A."/>
            <person name="Scheuner C."/>
            <person name="Sibirny A.A."/>
            <person name="Slot J.C."/>
            <person name="Stielow J.B."/>
            <person name="Sun H."/>
            <person name="Kurtzman C.P."/>
            <person name="Blackwell M."/>
            <person name="Grigoriev I.V."/>
            <person name="Jeffries T.W."/>
        </authorList>
    </citation>
    <scope>NUCLEOTIDE SEQUENCE [LARGE SCALE GENOMIC DNA]</scope>
    <source>
        <strain evidence="8">NRRL Y-17324</strain>
    </source>
</reference>
<feature type="compositionally biased region" description="Basic and acidic residues" evidence="5">
    <location>
        <begin position="830"/>
        <end position="841"/>
    </location>
</feature>
<evidence type="ECO:0000256" key="5">
    <source>
        <dbReference type="SAM" id="MobiDB-lite"/>
    </source>
</evidence>
<dbReference type="GO" id="GO:0017022">
    <property type="term" value="F:myosin binding"/>
    <property type="evidence" value="ECO:0007669"/>
    <property type="project" value="InterPro"/>
</dbReference>
<feature type="compositionally biased region" description="Polar residues" evidence="5">
    <location>
        <begin position="604"/>
        <end position="613"/>
    </location>
</feature>
<feature type="compositionally biased region" description="Low complexity" evidence="5">
    <location>
        <begin position="558"/>
        <end position="578"/>
    </location>
</feature>
<keyword evidence="2" id="KW-0812">Transmembrane</keyword>
<evidence type="ECO:0000313" key="8">
    <source>
        <dbReference type="Proteomes" id="UP000094285"/>
    </source>
</evidence>
<gene>
    <name evidence="7" type="ORF">CANTADRAFT_5730</name>
</gene>
<evidence type="ECO:0000256" key="3">
    <source>
        <dbReference type="ARBA" id="ARBA00022989"/>
    </source>
</evidence>
<accession>A0A1E4SKT9</accession>
<dbReference type="GO" id="GO:0012505">
    <property type="term" value="C:endomembrane system"/>
    <property type="evidence" value="ECO:0007669"/>
    <property type="project" value="UniProtKB-SubCell"/>
</dbReference>
<dbReference type="Proteomes" id="UP000094285">
    <property type="component" value="Unassembled WGS sequence"/>
</dbReference>
<dbReference type="Pfam" id="PF12632">
    <property type="entry name" value="Vezatin"/>
    <property type="match status" value="1"/>
</dbReference>
<dbReference type="EMBL" id="KV453911">
    <property type="protein sequence ID" value="ODV80057.1"/>
    <property type="molecule type" value="Genomic_DNA"/>
</dbReference>
<feature type="region of interest" description="Disordered" evidence="5">
    <location>
        <begin position="604"/>
        <end position="641"/>
    </location>
</feature>
<keyword evidence="3" id="KW-1133">Transmembrane helix</keyword>
<proteinExistence type="predicted"/>
<keyword evidence="8" id="KW-1185">Reference proteome</keyword>
<dbReference type="RefSeq" id="XP_020065179.1">
    <property type="nucleotide sequence ID" value="XM_020210680.1"/>
</dbReference>
<dbReference type="InterPro" id="IPR026859">
    <property type="entry name" value="Myosin-bd"/>
</dbReference>
<feature type="domain" description="Myosin-binding" evidence="6">
    <location>
        <begin position="186"/>
        <end position="433"/>
    </location>
</feature>